<feature type="binding site" evidence="15">
    <location>
        <position position="537"/>
    </location>
    <ligand>
        <name>Zn(2+)</name>
        <dbReference type="ChEBI" id="CHEBI:29105"/>
        <note>catalytic</note>
    </ligand>
</feature>
<evidence type="ECO:0000256" key="13">
    <source>
        <dbReference type="ARBA" id="ARBA00023157"/>
    </source>
</evidence>
<evidence type="ECO:0000259" key="17">
    <source>
        <dbReference type="PROSITE" id="PS50215"/>
    </source>
</evidence>
<dbReference type="InterPro" id="IPR010294">
    <property type="entry name" value="ADAMTS_spacer1"/>
</dbReference>
<keyword evidence="9" id="KW-0378">Hydrolase</keyword>
<dbReference type="CDD" id="cd04273">
    <property type="entry name" value="ZnMc_ADAMTS_like"/>
    <property type="match status" value="1"/>
</dbReference>
<evidence type="ECO:0000256" key="16">
    <source>
        <dbReference type="SAM" id="MobiDB-lite"/>
    </source>
</evidence>
<comment type="subcellular location">
    <subcellularLocation>
        <location evidence="1">Secreted</location>
        <location evidence="1">Extracellular space</location>
        <location evidence="1">Extracellular matrix</location>
    </subcellularLocation>
</comment>
<dbReference type="PROSITE" id="PS50092">
    <property type="entry name" value="TSP1"/>
    <property type="match status" value="6"/>
</dbReference>
<dbReference type="PROSITE" id="PS50215">
    <property type="entry name" value="ADAM_MEPRO"/>
    <property type="match status" value="1"/>
</dbReference>
<dbReference type="SMART" id="SM00608">
    <property type="entry name" value="ACR"/>
    <property type="match status" value="1"/>
</dbReference>
<dbReference type="InterPro" id="IPR002870">
    <property type="entry name" value="Peptidase_M12B_N"/>
</dbReference>
<feature type="binding site" evidence="15">
    <location>
        <position position="531"/>
    </location>
    <ligand>
        <name>Zn(2+)</name>
        <dbReference type="ChEBI" id="CHEBI:29105"/>
        <note>catalytic</note>
    </ligand>
</feature>
<dbReference type="Pfam" id="PF17771">
    <property type="entry name" value="ADAMTS_CR_2"/>
    <property type="match status" value="1"/>
</dbReference>
<dbReference type="PANTHER" id="PTHR13723:SF189">
    <property type="entry name" value="A DISINTEGRIN AND METALLOPROTEINASE WITH THROMBOSPONDIN MOTIFS 12"/>
    <property type="match status" value="1"/>
</dbReference>
<keyword evidence="11 19" id="KW-0482">Metalloprotease</keyword>
<name>A0ABQ8MQW6_LABRO</name>
<keyword evidence="3" id="KW-0272">Extracellular matrix</keyword>
<keyword evidence="10 15" id="KW-0862">Zinc</keyword>
<evidence type="ECO:0000313" key="19">
    <source>
        <dbReference type="EMBL" id="KAI2664996.1"/>
    </source>
</evidence>
<comment type="caution">
    <text evidence="19">The sequence shown here is derived from an EMBL/GenBank/DDBJ whole genome shotgun (WGS) entry which is preliminary data.</text>
</comment>
<evidence type="ECO:0000256" key="7">
    <source>
        <dbReference type="ARBA" id="ARBA00022729"/>
    </source>
</evidence>
<evidence type="ECO:0000313" key="20">
    <source>
        <dbReference type="Proteomes" id="UP000830375"/>
    </source>
</evidence>
<feature type="active site" evidence="15">
    <location>
        <position position="528"/>
    </location>
</feature>
<feature type="domain" description="Peptidase M12B" evidence="17">
    <location>
        <begin position="381"/>
        <end position="591"/>
    </location>
</feature>
<accession>A0ABQ8MQW6</accession>
<dbReference type="Gene3D" id="3.40.390.10">
    <property type="entry name" value="Collagenase (Catalytic Domain)"/>
    <property type="match status" value="1"/>
</dbReference>
<feature type="region of interest" description="Disordered" evidence="16">
    <location>
        <begin position="313"/>
        <end position="372"/>
    </location>
</feature>
<protein>
    <submittedName>
        <fullName evidence="19">A disintegrin and metalloproteinase with thrombospondin motifs 12</fullName>
    </submittedName>
</protein>
<keyword evidence="2" id="KW-0964">Secreted</keyword>
<dbReference type="Pfam" id="PF00090">
    <property type="entry name" value="TSP_1"/>
    <property type="match status" value="1"/>
</dbReference>
<dbReference type="Gene3D" id="2.20.100.10">
    <property type="entry name" value="Thrombospondin type-1 (TSP1) repeat"/>
    <property type="match status" value="7"/>
</dbReference>
<dbReference type="InterPro" id="IPR050439">
    <property type="entry name" value="ADAMTS_ADAMTS-like"/>
</dbReference>
<feature type="domain" description="PLAC" evidence="18">
    <location>
        <begin position="1632"/>
        <end position="1670"/>
    </location>
</feature>
<keyword evidence="6 15" id="KW-0479">Metal-binding</keyword>
<dbReference type="SUPFAM" id="SSF55486">
    <property type="entry name" value="Metalloproteases ('zincins'), catalytic domain"/>
    <property type="match status" value="1"/>
</dbReference>
<dbReference type="PANTHER" id="PTHR13723">
    <property type="entry name" value="ADAMTS A DISINTEGRIN AND METALLOPROTEASE WITH THROMBOSPONDIN MOTIFS PROTEASE"/>
    <property type="match status" value="1"/>
</dbReference>
<evidence type="ECO:0000256" key="6">
    <source>
        <dbReference type="ARBA" id="ARBA00022723"/>
    </source>
</evidence>
<evidence type="ECO:0000256" key="1">
    <source>
        <dbReference type="ARBA" id="ARBA00004498"/>
    </source>
</evidence>
<comment type="caution">
    <text evidence="15">Lacks conserved residue(s) required for the propagation of feature annotation.</text>
</comment>
<dbReference type="InterPro" id="IPR041645">
    <property type="entry name" value="ADAMTS_CR_2"/>
</dbReference>
<organism evidence="19 20">
    <name type="scientific">Labeo rohita</name>
    <name type="common">Indian major carp</name>
    <name type="synonym">Cyprinus rohita</name>
    <dbReference type="NCBI Taxonomy" id="84645"/>
    <lineage>
        <taxon>Eukaryota</taxon>
        <taxon>Metazoa</taxon>
        <taxon>Chordata</taxon>
        <taxon>Craniata</taxon>
        <taxon>Vertebrata</taxon>
        <taxon>Euteleostomi</taxon>
        <taxon>Actinopterygii</taxon>
        <taxon>Neopterygii</taxon>
        <taxon>Teleostei</taxon>
        <taxon>Ostariophysi</taxon>
        <taxon>Cypriniformes</taxon>
        <taxon>Cyprinidae</taxon>
        <taxon>Labeoninae</taxon>
        <taxon>Labeonini</taxon>
        <taxon>Labeo</taxon>
    </lineage>
</organism>
<dbReference type="SUPFAM" id="SSF82895">
    <property type="entry name" value="TSP-1 type 1 repeat"/>
    <property type="match status" value="8"/>
</dbReference>
<dbReference type="Pfam" id="PF05986">
    <property type="entry name" value="ADAMTS_spacer1"/>
    <property type="match status" value="1"/>
</dbReference>
<feature type="region of interest" description="Disordered" evidence="16">
    <location>
        <begin position="1239"/>
        <end position="1274"/>
    </location>
</feature>
<dbReference type="Proteomes" id="UP000830375">
    <property type="component" value="Unassembled WGS sequence"/>
</dbReference>
<dbReference type="PRINTS" id="PR01857">
    <property type="entry name" value="ADAMTSFAMILY"/>
</dbReference>
<dbReference type="EMBL" id="JACTAM010000005">
    <property type="protein sequence ID" value="KAI2664996.1"/>
    <property type="molecule type" value="Genomic_DNA"/>
</dbReference>
<evidence type="ECO:0000259" key="18">
    <source>
        <dbReference type="PROSITE" id="PS50900"/>
    </source>
</evidence>
<reference evidence="19 20" key="1">
    <citation type="submission" date="2022-01" db="EMBL/GenBank/DDBJ databases">
        <title>A high-quality chromosome-level genome assembly of rohu carp, Labeo rohita.</title>
        <authorList>
            <person name="Arick M.A. II"/>
            <person name="Hsu C.-Y."/>
            <person name="Magbanua Z."/>
            <person name="Pechanova O."/>
            <person name="Grover C."/>
            <person name="Miller E."/>
            <person name="Thrash A."/>
            <person name="Ezzel L."/>
            <person name="Alam S."/>
            <person name="Benzie J."/>
            <person name="Hamilton M."/>
            <person name="Karsi A."/>
            <person name="Lawrence M.L."/>
            <person name="Peterson D.G."/>
        </authorList>
    </citation>
    <scope>NUCLEOTIDE SEQUENCE [LARGE SCALE GENOMIC DNA]</scope>
    <source>
        <strain evidence="20">BAU-BD-2019</strain>
        <tissue evidence="19">Blood</tissue>
    </source>
</reference>
<gene>
    <name evidence="19" type="ORF">H4Q32_003332</name>
</gene>
<feature type="region of interest" description="Disordered" evidence="16">
    <location>
        <begin position="1304"/>
        <end position="1328"/>
    </location>
</feature>
<evidence type="ECO:0000256" key="12">
    <source>
        <dbReference type="ARBA" id="ARBA00023145"/>
    </source>
</evidence>
<feature type="compositionally biased region" description="Basic and acidic residues" evidence="16">
    <location>
        <begin position="339"/>
        <end position="351"/>
    </location>
</feature>
<keyword evidence="13" id="KW-1015">Disulfide bond</keyword>
<evidence type="ECO:0000256" key="4">
    <source>
        <dbReference type="ARBA" id="ARBA00022670"/>
    </source>
</evidence>
<dbReference type="Pfam" id="PF01562">
    <property type="entry name" value="Pep_M12B_propep"/>
    <property type="match status" value="1"/>
</dbReference>
<dbReference type="InterPro" id="IPR000884">
    <property type="entry name" value="TSP1_rpt"/>
</dbReference>
<evidence type="ECO:0000256" key="11">
    <source>
        <dbReference type="ARBA" id="ARBA00023049"/>
    </source>
</evidence>
<evidence type="ECO:0000256" key="15">
    <source>
        <dbReference type="PROSITE-ProRule" id="PRU00276"/>
    </source>
</evidence>
<evidence type="ECO:0000256" key="10">
    <source>
        <dbReference type="ARBA" id="ARBA00022833"/>
    </source>
</evidence>
<keyword evidence="12" id="KW-0865">Zymogen</keyword>
<keyword evidence="7" id="KW-0732">Signal</keyword>
<keyword evidence="4" id="KW-0645">Protease</keyword>
<dbReference type="InterPro" id="IPR010909">
    <property type="entry name" value="PLAC"/>
</dbReference>
<dbReference type="Pfam" id="PF01421">
    <property type="entry name" value="Reprolysin"/>
    <property type="match status" value="1"/>
</dbReference>
<dbReference type="InterPro" id="IPR006586">
    <property type="entry name" value="ADAM_Cys-rich"/>
</dbReference>
<evidence type="ECO:0000256" key="14">
    <source>
        <dbReference type="ARBA" id="ARBA00023180"/>
    </source>
</evidence>
<keyword evidence="8" id="KW-0677">Repeat</keyword>
<evidence type="ECO:0000256" key="3">
    <source>
        <dbReference type="ARBA" id="ARBA00022530"/>
    </source>
</evidence>
<dbReference type="GO" id="GO:0008237">
    <property type="term" value="F:metallopeptidase activity"/>
    <property type="evidence" value="ECO:0007669"/>
    <property type="project" value="UniProtKB-KW"/>
</dbReference>
<evidence type="ECO:0000256" key="5">
    <source>
        <dbReference type="ARBA" id="ARBA00022685"/>
    </source>
</evidence>
<dbReference type="PROSITE" id="PS50900">
    <property type="entry name" value="PLAC"/>
    <property type="match status" value="1"/>
</dbReference>
<proteinExistence type="predicted"/>
<feature type="region of interest" description="Disordered" evidence="16">
    <location>
        <begin position="1174"/>
        <end position="1208"/>
    </location>
</feature>
<dbReference type="InterPro" id="IPR001590">
    <property type="entry name" value="Peptidase_M12B"/>
</dbReference>
<sequence>MRVRLKARPITFTNGCVRSNGKNMRGNRRTVSHWNLSSHSTSYSFILRSLSFCFLRLPDPRCLLLSPETPLRTVFNQLFSVNAVERLFTPLILRCRNMPSRVSVAILRFNCFFFLAASHVKSSEPDYLFPDSEQELFIRQHSEFFVDHPEKVDRDGNFISYSLSHHFTDRRHKRDLNSAERRVFYKVNYKGQEFTLNLTTNDNLLSNEYVLEKHNGSLMEKGPQISGNGACHLIGTVTDGNVQGTAAISTCEGLDVEMMPGAFAFSVDKRGLLNLPQGPLLVEPVRGHIPNVTHPRHPHVIYRSSAWSGLRQRRSTDAHSVHHSPCGVKDGSELSQQVEQERERWEREQEQRQQGGDCNNGPDQEWERPRRISPRSISKERWVETMVVGDSKLVDYHGSGNAESYIFTIMNMVAGIFHDASIGNAIHIVLVRLILLHGEEKGLKIIHHADTTLNSFCTWQKTLNPQSDTHPAHHDVAILITRKDICAGMNQPCETLGLSHLSGMCQPHRSCNINEDSGLPVAFTIAHEIGHSFGIHHDGQGNDCELAGRHPFIMSRQLHYDSSPLTWSSCSKEYITRFLDRGWGFCLDDRPSKRDLSSPMAAPGVRYTPQHQCQLQYGPNATFCSEVENVCQILWCSVNGSCRSKLDSPIDGTRCGPEKWCISGECVIVGKLPETVHGGWGPWSTWSHCSRTCGAGVQSADRECNQPKPEFGGKYCTGERKRYRICNTKPCARKHPSFREMQCSEFNTVPYHNELYEWIPVASSSRPCELHCKPVDENFSEKMLDAVTDGTPCFMNNNSRNICVNGVCKTPGPWFPNEIQNLLSSEKRTLDHWATVHFFFSLAQEVGCDFGINSNAKEDGCGVCLGDGSTCETVKENFVAQDGFGYTDLVLIPEGARDIFIQEVEEAGNFFAIRAGDSDEYYLNGNYIIQWNGEYEAGGTKFYYDRTGNMENLTSAGPTTEPVMIQLLFQETNPGVKYEYTIKRSRPLGNEILEPEYIWKYGAWTDCSTTCGLGEQHQPVRCFEPEVGVVEETLCDLNTRPVDRHRKCKNMDCPARWWVGGWQTCSATCGPSGVRKRTIMCVRTVAGEERVLHPGDCKKLLKPKPVVPCNRDVPCGSEWIVGNWSECSLSCDGGIKSRVVKCVAKQPSQCNPANRPRSTMLCNLQSCSSTNRWTGSPFRPRFRPKVPPKIPTQALGTQTPGYSTTTVPPYTSTTITTITSSVSTTSDIIHEDDQDFILVKNDHKGSGGPGTVAKNTEDEEGSTDLQPPDKSYKPGYDYIVEDPTGEESAREDKIFNSTLEEVSTSTVRSSHTNIPTTKPATTSRTQYNDYLTTYQRTRSSYEAHTTPNPAVPYLNTQSPQATVPTVKILRKASKTPNNPNKDNMPKAVRQKPEMGTTTADYRNLNARDPVSRNAFWKVGNWSECSTTCGLGAVWRSVACSSEREEDCASVKKPEPARRCNLRPCATWKSGNWTKCPEGCGTDMKHREVQCIDTRSRRPLRPFHCQALSYKPHSSLPCKTRPCQQWTFSPWGECSKSCGHGVKERRVYCPEYQHCNITLKPNNTESCNMQPCTSWVTEAWDQCSRSCGGGIQKRTVRCVNQESGKEEKMSLCAKNNKPDSAQNCNPEECKMDLGLVCKKNSMSTRFCEKLKLLGRCSLRSIRKQCCVTCMM</sequence>
<evidence type="ECO:0000256" key="8">
    <source>
        <dbReference type="ARBA" id="ARBA00022737"/>
    </source>
</evidence>
<feature type="binding site" evidence="15">
    <location>
        <position position="527"/>
    </location>
    <ligand>
        <name>Zn(2+)</name>
        <dbReference type="ChEBI" id="CHEBI:29105"/>
        <note>catalytic</note>
    </ligand>
</feature>
<keyword evidence="14" id="KW-0325">Glycoprotein</keyword>
<dbReference type="InterPro" id="IPR024079">
    <property type="entry name" value="MetalloPept_cat_dom_sf"/>
</dbReference>
<dbReference type="SMART" id="SM00209">
    <property type="entry name" value="TSP1"/>
    <property type="match status" value="8"/>
</dbReference>
<evidence type="ECO:0000256" key="9">
    <source>
        <dbReference type="ARBA" id="ARBA00022801"/>
    </source>
</evidence>
<dbReference type="InterPro" id="IPR013273">
    <property type="entry name" value="ADAMTS/ADAMTS-like"/>
</dbReference>
<keyword evidence="5" id="KW-0165">Cleavage on pair of basic residues</keyword>
<dbReference type="Gene3D" id="3.40.1620.60">
    <property type="match status" value="1"/>
</dbReference>
<dbReference type="Pfam" id="PF19030">
    <property type="entry name" value="TSP1_ADAMTS"/>
    <property type="match status" value="7"/>
</dbReference>
<dbReference type="InterPro" id="IPR036383">
    <property type="entry name" value="TSP1_rpt_sf"/>
</dbReference>
<keyword evidence="20" id="KW-1185">Reference proteome</keyword>
<dbReference type="Gene3D" id="2.60.120.830">
    <property type="match status" value="1"/>
</dbReference>
<evidence type="ECO:0000256" key="2">
    <source>
        <dbReference type="ARBA" id="ARBA00022525"/>
    </source>
</evidence>